<accession>E5A969</accession>
<dbReference type="OMA" id="NTYFFTR"/>
<dbReference type="GeneID" id="13292003"/>
<dbReference type="PANTHER" id="PTHR46896:SF3">
    <property type="entry name" value="FI06413P-RELATED"/>
    <property type="match status" value="1"/>
</dbReference>
<dbReference type="PANTHER" id="PTHR46896">
    <property type="entry name" value="SENTRIN-SPECIFIC PROTEASE"/>
    <property type="match status" value="1"/>
</dbReference>
<feature type="region of interest" description="Disordered" evidence="6">
    <location>
        <begin position="239"/>
        <end position="320"/>
    </location>
</feature>
<keyword evidence="3" id="KW-0645">Protease</keyword>
<evidence type="ECO:0000256" key="4">
    <source>
        <dbReference type="ARBA" id="ARBA00022786"/>
    </source>
</evidence>
<feature type="compositionally biased region" description="Basic and acidic residues" evidence="6">
    <location>
        <begin position="1141"/>
        <end position="1150"/>
    </location>
</feature>
<dbReference type="InterPro" id="IPR038765">
    <property type="entry name" value="Papain-like_cys_pep_sf"/>
</dbReference>
<evidence type="ECO:0000313" key="8">
    <source>
        <dbReference type="EMBL" id="CBY00210.1"/>
    </source>
</evidence>
<gene>
    <name evidence="8" type="ORF">LEMA_P013400.1</name>
</gene>
<feature type="compositionally biased region" description="Polar residues" evidence="6">
    <location>
        <begin position="1213"/>
        <end position="1222"/>
    </location>
</feature>
<dbReference type="GO" id="GO:0070139">
    <property type="term" value="F:SUMO-specific endopeptidase activity"/>
    <property type="evidence" value="ECO:0007669"/>
    <property type="project" value="TreeGrafter"/>
</dbReference>
<dbReference type="GO" id="GO:0006508">
    <property type="term" value="P:proteolysis"/>
    <property type="evidence" value="ECO:0007669"/>
    <property type="project" value="UniProtKB-KW"/>
</dbReference>
<dbReference type="eggNOG" id="KOG0779">
    <property type="taxonomic scope" value="Eukaryota"/>
</dbReference>
<dbReference type="InterPro" id="IPR003653">
    <property type="entry name" value="Peptidase_C48_C"/>
</dbReference>
<dbReference type="STRING" id="985895.E5A969"/>
<dbReference type="VEuPathDB" id="FungiDB:LEMA_P013400.1"/>
<feature type="compositionally biased region" description="Polar residues" evidence="6">
    <location>
        <begin position="881"/>
        <end position="891"/>
    </location>
</feature>
<reference evidence="9" key="1">
    <citation type="journal article" date="2011" name="Nat. Commun.">
        <title>Effector diversification within compartments of the Leptosphaeria maculans genome affected by Repeat-Induced Point mutations.</title>
        <authorList>
            <person name="Rouxel T."/>
            <person name="Grandaubert J."/>
            <person name="Hane J.K."/>
            <person name="Hoede C."/>
            <person name="van de Wouw A.P."/>
            <person name="Couloux A."/>
            <person name="Dominguez V."/>
            <person name="Anthouard V."/>
            <person name="Bally P."/>
            <person name="Bourras S."/>
            <person name="Cozijnsen A.J."/>
            <person name="Ciuffetti L.M."/>
            <person name="Degrave A."/>
            <person name="Dilmaghani A."/>
            <person name="Duret L."/>
            <person name="Fudal I."/>
            <person name="Goodwin S.B."/>
            <person name="Gout L."/>
            <person name="Glaser N."/>
            <person name="Linglin J."/>
            <person name="Kema G.H.J."/>
            <person name="Lapalu N."/>
            <person name="Lawrence C.B."/>
            <person name="May K."/>
            <person name="Meyer M."/>
            <person name="Ollivier B."/>
            <person name="Poulain J."/>
            <person name="Schoch C.L."/>
            <person name="Simon A."/>
            <person name="Spatafora J.W."/>
            <person name="Stachowiak A."/>
            <person name="Turgeon B.G."/>
            <person name="Tyler B.M."/>
            <person name="Vincent D."/>
            <person name="Weissenbach J."/>
            <person name="Amselem J."/>
            <person name="Quesneville H."/>
            <person name="Oliver R.P."/>
            <person name="Wincker P."/>
            <person name="Balesdent M.-H."/>
            <person name="Howlett B.J."/>
        </authorList>
    </citation>
    <scope>NUCLEOTIDE SEQUENCE [LARGE SCALE GENOMIC DNA]</scope>
    <source>
        <strain evidence="9">JN3 / isolate v23.1.3 / race Av1-4-5-6-7-8</strain>
    </source>
</reference>
<comment type="similarity">
    <text evidence="1">Belongs to the peptidase C48 family.</text>
</comment>
<feature type="compositionally biased region" description="Polar residues" evidence="6">
    <location>
        <begin position="7"/>
        <end position="20"/>
    </location>
</feature>
<feature type="compositionally biased region" description="Basic residues" evidence="6">
    <location>
        <begin position="286"/>
        <end position="303"/>
    </location>
</feature>
<organism evidence="9">
    <name type="scientific">Leptosphaeria maculans (strain JN3 / isolate v23.1.3 / race Av1-4-5-6-7-8)</name>
    <name type="common">Blackleg fungus</name>
    <name type="synonym">Phoma lingam</name>
    <dbReference type="NCBI Taxonomy" id="985895"/>
    <lineage>
        <taxon>Eukaryota</taxon>
        <taxon>Fungi</taxon>
        <taxon>Dikarya</taxon>
        <taxon>Ascomycota</taxon>
        <taxon>Pezizomycotina</taxon>
        <taxon>Dothideomycetes</taxon>
        <taxon>Pleosporomycetidae</taxon>
        <taxon>Pleosporales</taxon>
        <taxon>Pleosporineae</taxon>
        <taxon>Leptosphaeriaceae</taxon>
        <taxon>Plenodomus</taxon>
        <taxon>Plenodomus lingam/Leptosphaeria maculans species complex</taxon>
    </lineage>
</organism>
<feature type="compositionally biased region" description="Basic and acidic residues" evidence="6">
    <location>
        <begin position="1233"/>
        <end position="1248"/>
    </location>
</feature>
<protein>
    <recommendedName>
        <fullName evidence="7">Ubiquitin-like protease family profile domain-containing protein</fullName>
    </recommendedName>
</protein>
<sequence>MSHQNHDATVQPSNPHSLSHSYARDTTPPSPPSRTFVDLSSPIKTASPSKRQQEAVRSRPRPTPARRSKDELRLIGDFSTPADAVACPDPQSWNLNSHMAHTAVVKKKNKACGRAADDVPGPSTDWIQPGARDAFKPVDTLTEGRTDARKHRVITYSRQNRPSPQTIGKVQYAGQRAYLESEASRNGITSARAHGPQAQYTEGARGPSPAKRRRTQHVIEIDGDDEPQHVPRCQTPLTPATASHGMRTAGSRSQSQVSVGNGTGFTTFRPPSQTESEFRAIDRRLTQHRKSLRPTRAKRHSSHRAMSVEDGGVSSLSRDAPQPAHVVSDVEQMPMTRASLDEWKQGIEGPSQEQAVVTSKYFPNAQINESTVELEEASTGTRSGRLESTYLRDKYRPPPRTTEDIDDSPDELAMSPVQMRNAKSKAVPSKAVQAAHTGFQRKKPVNANSELSWHLNYARSHDFACHGPGLRLNQETDVNYGIQHVDADHTYQRVGSLDLQRVSKIDVDDVSRIRLTGSRHSDGTIYTVDLEFAETEEFVHFRDRYAVPHSGLTKAYVHDKTHMQSLLQKILPQNITVGQKSNISTVQHGGTSLPVKRHSLPSEKNTMYNHHLQAQAFGDTDAPIRRPAASLGADKTLSRSTRTSVRAKQSTTASSVLFDVPIDHEEVEKYSQRHGLGPAWKRPLMYGQGKQRATVHFEDLPRLDEEEFLNDSLIDFYMIYLFKQHKVPSEKVYFFNTYFYTALTTDTGRKSMNYAKVARWTQKIDIFGYDYIVVPINELTHWYLAIICNVSSIDRSPVIEDFDDNPQTTVGTMQNSDSRDVSLQDVHIAEDASSKSFDSFALSTEAATTGPVSRKEGDVNLFEENSQLNLVDPHDLGPGTGNPTENRGSTIRSRHEAVGEEAANFDGFIPSMETKADLEKISGSQKSKKPKKRQYVLPKKDPEQPIIIILDSLRETRSSAVRALKDWILAEGQARRGMQAIIKENGYYAKATQIPTQSNWSDCGVYLLGYVDKFFQDPDDFKIKLLTGGMFAEKDWPEFHPKQMRNHMREVIFACMKDQEAARGREKRAKLATADMDTLPASTNKQDLQHREPKQPPPLTADDGSQRIVAVGEVQTRASEPATLKTPVKMLESPCKAKPTSAEKSDEILPEKPPSNRSHIPLALVSPAKSAASTLYTKERYRHRSPEVRISSKSPGKPQAAQTKGLAPAQPSADESQQSHQQLDLDVSAPRRRPNDSKSESTRFESVQRRGTSPQAQSTGRSAQLSPSTRSNREGSTPNTLIEIAESQDPAPEPIASPEWMPKTFVDKKQLVGECPPSSHFLRAVPSLEEIDPSSFHASNGRRLRHDKNVSAKSDLETRGEIELRRAQSPMLMDPSLQRTEERLLDRMEIDSPTADTMDIDTLSRRSEVEKTPEPEVDQRSSTDREPTPLLM</sequence>
<evidence type="ECO:0000259" key="7">
    <source>
        <dbReference type="PROSITE" id="PS50600"/>
    </source>
</evidence>
<dbReference type="GO" id="GO:0005737">
    <property type="term" value="C:cytoplasm"/>
    <property type="evidence" value="ECO:0007669"/>
    <property type="project" value="TreeGrafter"/>
</dbReference>
<dbReference type="Proteomes" id="UP000002668">
    <property type="component" value="Genome"/>
</dbReference>
<evidence type="ECO:0000256" key="3">
    <source>
        <dbReference type="ARBA" id="ARBA00022670"/>
    </source>
</evidence>
<feature type="region of interest" description="Disordered" evidence="6">
    <location>
        <begin position="869"/>
        <end position="893"/>
    </location>
</feature>
<feature type="compositionally biased region" description="Polar residues" evidence="6">
    <location>
        <begin position="250"/>
        <end position="275"/>
    </location>
</feature>
<dbReference type="Gene3D" id="3.40.395.10">
    <property type="entry name" value="Adenoviral Proteinase, Chain A"/>
    <property type="match status" value="1"/>
</dbReference>
<dbReference type="SUPFAM" id="SSF54001">
    <property type="entry name" value="Cysteine proteinases"/>
    <property type="match status" value="1"/>
</dbReference>
<evidence type="ECO:0000313" key="9">
    <source>
        <dbReference type="Proteomes" id="UP000002668"/>
    </source>
</evidence>
<dbReference type="InterPro" id="IPR051947">
    <property type="entry name" value="Sentrin-specific_protease"/>
</dbReference>
<dbReference type="EMBL" id="FP929138">
    <property type="protein sequence ID" value="CBY00210.1"/>
    <property type="molecule type" value="Genomic_DNA"/>
</dbReference>
<feature type="region of interest" description="Disordered" evidence="6">
    <location>
        <begin position="1"/>
        <end position="74"/>
    </location>
</feature>
<feature type="region of interest" description="Disordered" evidence="6">
    <location>
        <begin position="190"/>
        <end position="214"/>
    </location>
</feature>
<keyword evidence="5" id="KW-0378">Hydrolase</keyword>
<feature type="domain" description="Ubiquitin-like protease family profile" evidence="7">
    <location>
        <begin position="693"/>
        <end position="1014"/>
    </location>
</feature>
<dbReference type="Pfam" id="PF02902">
    <property type="entry name" value="Peptidase_C48"/>
    <property type="match status" value="1"/>
</dbReference>
<feature type="region of interest" description="Disordered" evidence="6">
    <location>
        <begin position="392"/>
        <end position="411"/>
    </location>
</feature>
<feature type="region of interest" description="Disordered" evidence="6">
    <location>
        <begin position="1387"/>
        <end position="1432"/>
    </location>
</feature>
<feature type="compositionally biased region" description="Basic and acidic residues" evidence="6">
    <location>
        <begin position="1402"/>
        <end position="1432"/>
    </location>
</feature>
<feature type="region of interest" description="Disordered" evidence="6">
    <location>
        <begin position="1064"/>
        <end position="1277"/>
    </location>
</feature>
<evidence type="ECO:0000256" key="2">
    <source>
        <dbReference type="ARBA" id="ARBA00022553"/>
    </source>
</evidence>
<evidence type="ECO:0000256" key="1">
    <source>
        <dbReference type="ARBA" id="ARBA00005234"/>
    </source>
</evidence>
<dbReference type="HOGENOM" id="CLU_004863_0_0_1"/>
<name>E5A969_LEPMJ</name>
<keyword evidence="4" id="KW-0833">Ubl conjugation pathway</keyword>
<dbReference type="OrthoDB" id="442460at2759"/>
<keyword evidence="2" id="KW-0597">Phosphoprotein</keyword>
<dbReference type="GO" id="GO:0016926">
    <property type="term" value="P:protein desumoylation"/>
    <property type="evidence" value="ECO:0007669"/>
    <property type="project" value="TreeGrafter"/>
</dbReference>
<keyword evidence="9" id="KW-1185">Reference proteome</keyword>
<feature type="compositionally biased region" description="Basic and acidic residues" evidence="6">
    <location>
        <begin position="276"/>
        <end position="285"/>
    </location>
</feature>
<dbReference type="PROSITE" id="PS50600">
    <property type="entry name" value="ULP_PROTEASE"/>
    <property type="match status" value="1"/>
</dbReference>
<dbReference type="GO" id="GO:0005634">
    <property type="term" value="C:nucleus"/>
    <property type="evidence" value="ECO:0007669"/>
    <property type="project" value="TreeGrafter"/>
</dbReference>
<dbReference type="InParanoid" id="E5A969"/>
<evidence type="ECO:0000256" key="5">
    <source>
        <dbReference type="ARBA" id="ARBA00022801"/>
    </source>
</evidence>
<proteinExistence type="inferred from homology"/>
<feature type="compositionally biased region" description="Polar residues" evidence="6">
    <location>
        <begin position="1249"/>
        <end position="1277"/>
    </location>
</feature>
<evidence type="ECO:0000256" key="6">
    <source>
        <dbReference type="SAM" id="MobiDB-lite"/>
    </source>
</evidence>